<dbReference type="Proteomes" id="UP000265520">
    <property type="component" value="Unassembled WGS sequence"/>
</dbReference>
<dbReference type="AlphaFoldDB" id="A0A392N8T3"/>
<reference evidence="1 2" key="1">
    <citation type="journal article" date="2018" name="Front. Plant Sci.">
        <title>Red Clover (Trifolium pratense) and Zigzag Clover (T. medium) - A Picture of Genomic Similarities and Differences.</title>
        <authorList>
            <person name="Dluhosova J."/>
            <person name="Istvanek J."/>
            <person name="Nedelnik J."/>
            <person name="Repkova J."/>
        </authorList>
    </citation>
    <scope>NUCLEOTIDE SEQUENCE [LARGE SCALE GENOMIC DNA]</scope>
    <source>
        <strain evidence="2">cv. 10/8</strain>
        <tissue evidence="1">Leaf</tissue>
    </source>
</reference>
<accession>A0A392N8T3</accession>
<comment type="caution">
    <text evidence="1">The sequence shown here is derived from an EMBL/GenBank/DDBJ whole genome shotgun (WGS) entry which is preliminary data.</text>
</comment>
<dbReference type="EMBL" id="LXQA010031781">
    <property type="protein sequence ID" value="MCH96210.1"/>
    <property type="molecule type" value="Genomic_DNA"/>
</dbReference>
<name>A0A392N8T3_9FABA</name>
<keyword evidence="2" id="KW-1185">Reference proteome</keyword>
<evidence type="ECO:0000313" key="2">
    <source>
        <dbReference type="Proteomes" id="UP000265520"/>
    </source>
</evidence>
<proteinExistence type="predicted"/>
<feature type="non-terminal residue" evidence="1">
    <location>
        <position position="1"/>
    </location>
</feature>
<sequence>YERKRGAASGDANAGTNGG</sequence>
<organism evidence="1 2">
    <name type="scientific">Trifolium medium</name>
    <dbReference type="NCBI Taxonomy" id="97028"/>
    <lineage>
        <taxon>Eukaryota</taxon>
        <taxon>Viridiplantae</taxon>
        <taxon>Streptophyta</taxon>
        <taxon>Embryophyta</taxon>
        <taxon>Tracheophyta</taxon>
        <taxon>Spermatophyta</taxon>
        <taxon>Magnoliopsida</taxon>
        <taxon>eudicotyledons</taxon>
        <taxon>Gunneridae</taxon>
        <taxon>Pentapetalae</taxon>
        <taxon>rosids</taxon>
        <taxon>fabids</taxon>
        <taxon>Fabales</taxon>
        <taxon>Fabaceae</taxon>
        <taxon>Papilionoideae</taxon>
        <taxon>50 kb inversion clade</taxon>
        <taxon>NPAAA clade</taxon>
        <taxon>Hologalegina</taxon>
        <taxon>IRL clade</taxon>
        <taxon>Trifolieae</taxon>
        <taxon>Trifolium</taxon>
    </lineage>
</organism>
<protein>
    <submittedName>
        <fullName evidence="1">Uncharacterized protein</fullName>
    </submittedName>
</protein>
<evidence type="ECO:0000313" key="1">
    <source>
        <dbReference type="EMBL" id="MCH96210.1"/>
    </source>
</evidence>